<evidence type="ECO:0000313" key="3">
    <source>
        <dbReference type="WBParaSite" id="PSAMB.scaffold3025size19970.g20058.t1"/>
    </source>
</evidence>
<sequence length="272" mass="30216">MTTPTLQYSTETFVTPLGAATAAEKTIVVQVPYTVPGNSQGLLKKLGLVIYLMQCALNSDQPVFFEMSKEITDFNSSFSLRFPASLMERSCQFLVAVEKLTTADCDSSIEMPTQPWLPLSFTLSCSAVRNAPCGTQVREPKCGLPFEEDAYWYELVKNGSSTSVRLFWLDDQKEPQPLFYLVRYGPADVLHTTFLDVQGFPLNIVRLTGAIATLRACEKNCSKAIKSVVLPDVDPSRQYGAQICAVLDQSAASNFECLEFNYISLPTMFKFD</sequence>
<proteinExistence type="predicted"/>
<protein>
    <recommendedName>
        <fullName evidence="1">Fibronectin type-III domain-containing protein</fullName>
    </recommendedName>
</protein>
<reference evidence="3" key="1">
    <citation type="submission" date="2022-11" db="UniProtKB">
        <authorList>
            <consortium name="WormBaseParasite"/>
        </authorList>
    </citation>
    <scope>IDENTIFICATION</scope>
</reference>
<dbReference type="Proteomes" id="UP000887566">
    <property type="component" value="Unplaced"/>
</dbReference>
<feature type="domain" description="Fibronectin type-III" evidence="1">
    <location>
        <begin position="159"/>
        <end position="253"/>
    </location>
</feature>
<evidence type="ECO:0000313" key="2">
    <source>
        <dbReference type="Proteomes" id="UP000887566"/>
    </source>
</evidence>
<dbReference type="AlphaFoldDB" id="A0A914W4G4"/>
<name>A0A914W4G4_9BILA</name>
<dbReference type="Pfam" id="PF24221">
    <property type="entry name" value="Fn3_nematode"/>
    <property type="match status" value="1"/>
</dbReference>
<dbReference type="WBParaSite" id="PSAMB.scaffold3025size19970.g20058.t1">
    <property type="protein sequence ID" value="PSAMB.scaffold3025size19970.g20058.t1"/>
    <property type="gene ID" value="PSAMB.scaffold3025size19970.g20058"/>
</dbReference>
<accession>A0A914W4G4</accession>
<keyword evidence="2" id="KW-1185">Reference proteome</keyword>
<organism evidence="2 3">
    <name type="scientific">Plectus sambesii</name>
    <dbReference type="NCBI Taxonomy" id="2011161"/>
    <lineage>
        <taxon>Eukaryota</taxon>
        <taxon>Metazoa</taxon>
        <taxon>Ecdysozoa</taxon>
        <taxon>Nematoda</taxon>
        <taxon>Chromadorea</taxon>
        <taxon>Plectida</taxon>
        <taxon>Plectina</taxon>
        <taxon>Plectoidea</taxon>
        <taxon>Plectidae</taxon>
        <taxon>Plectus</taxon>
    </lineage>
</organism>
<evidence type="ECO:0000259" key="1">
    <source>
        <dbReference type="Pfam" id="PF24221"/>
    </source>
</evidence>
<dbReference type="InterPro" id="IPR057131">
    <property type="entry name" value="Fn3_nem"/>
</dbReference>